<organism evidence="3 4">
    <name type="scientific">Chryseobacterium joostei</name>
    <dbReference type="NCBI Taxonomy" id="112234"/>
    <lineage>
        <taxon>Bacteria</taxon>
        <taxon>Pseudomonadati</taxon>
        <taxon>Bacteroidota</taxon>
        <taxon>Flavobacteriia</taxon>
        <taxon>Flavobacteriales</taxon>
        <taxon>Weeksellaceae</taxon>
        <taxon>Chryseobacterium group</taxon>
        <taxon>Chryseobacterium</taxon>
    </lineage>
</organism>
<evidence type="ECO:0000256" key="1">
    <source>
        <dbReference type="SAM" id="SignalP"/>
    </source>
</evidence>
<accession>A0A1N7HUE8</accession>
<dbReference type="EMBL" id="CP033926">
    <property type="protein sequence ID" value="AZA99075.1"/>
    <property type="molecule type" value="Genomic_DNA"/>
</dbReference>
<evidence type="ECO:0000313" key="2">
    <source>
        <dbReference type="EMBL" id="AZA99075.1"/>
    </source>
</evidence>
<dbReference type="RefSeq" id="WP_076351244.1">
    <property type="nucleotide sequence ID" value="NZ_CP033926.1"/>
</dbReference>
<evidence type="ECO:0000313" key="5">
    <source>
        <dbReference type="Proteomes" id="UP000279541"/>
    </source>
</evidence>
<name>A0A1N7HUE8_9FLAO</name>
<dbReference type="STRING" id="112234.SAMN05421768_101278"/>
<dbReference type="Proteomes" id="UP000186106">
    <property type="component" value="Unassembled WGS sequence"/>
</dbReference>
<dbReference type="Proteomes" id="UP000279541">
    <property type="component" value="Chromosome"/>
</dbReference>
<gene>
    <name evidence="2" type="ORF">EG359_05410</name>
    <name evidence="3" type="ORF">SAMN05421768_101278</name>
</gene>
<keyword evidence="1" id="KW-0732">Signal</keyword>
<protein>
    <submittedName>
        <fullName evidence="3">Beta-lactamase class A</fullName>
    </submittedName>
</protein>
<dbReference type="KEGG" id="cjt:EG359_05410"/>
<proteinExistence type="predicted"/>
<reference evidence="2 5" key="2">
    <citation type="submission" date="2018-11" db="EMBL/GenBank/DDBJ databases">
        <title>Proposal to divide the Flavobacteriaceae and reorganize its genera based on Amino Acid Identity values calculated from whole genome sequences.</title>
        <authorList>
            <person name="Nicholson A.C."/>
            <person name="Gulvik C.A."/>
            <person name="Whitney A.M."/>
            <person name="Humrighouse B.W."/>
            <person name="Bell M."/>
            <person name="Holmes B."/>
            <person name="Steigerwalt A.G."/>
            <person name="Villarma A."/>
            <person name="Sheth M."/>
            <person name="Batra D."/>
            <person name="Pryor J."/>
            <person name="Bernardet J.-F."/>
            <person name="Hugo C."/>
            <person name="Kampfer P."/>
            <person name="Newman J."/>
            <person name="McQuiston J.R."/>
        </authorList>
    </citation>
    <scope>NUCLEOTIDE SEQUENCE [LARGE SCALE GENOMIC DNA]</scope>
    <source>
        <strain evidence="2 5">DSM 16927</strain>
    </source>
</reference>
<feature type="chain" id="PRO_5044563240" evidence="1">
    <location>
        <begin position="20"/>
        <end position="67"/>
    </location>
</feature>
<dbReference type="OrthoDB" id="9942702at2"/>
<keyword evidence="5" id="KW-1185">Reference proteome</keyword>
<feature type="signal peptide" evidence="1">
    <location>
        <begin position="1"/>
        <end position="19"/>
    </location>
</feature>
<sequence>MKKIAFLFLLILAFVSSQTSELEQKISAITKGKYGIAVFVSNSKESETVNCGIISDISKAVGDNFNK</sequence>
<evidence type="ECO:0000313" key="4">
    <source>
        <dbReference type="Proteomes" id="UP000186106"/>
    </source>
</evidence>
<evidence type="ECO:0000313" key="3">
    <source>
        <dbReference type="EMBL" id="SIS28436.1"/>
    </source>
</evidence>
<dbReference type="AlphaFoldDB" id="A0A1N7HUE8"/>
<reference evidence="3 4" key="1">
    <citation type="submission" date="2017-01" db="EMBL/GenBank/DDBJ databases">
        <authorList>
            <person name="Mah S.A."/>
            <person name="Swanson W.J."/>
            <person name="Moy G.W."/>
            <person name="Vacquier V.D."/>
        </authorList>
    </citation>
    <scope>NUCLEOTIDE SEQUENCE [LARGE SCALE GENOMIC DNA]</scope>
    <source>
        <strain evidence="3 4">DSM 16927</strain>
    </source>
</reference>
<dbReference type="EMBL" id="FTNZ01000001">
    <property type="protein sequence ID" value="SIS28436.1"/>
    <property type="molecule type" value="Genomic_DNA"/>
</dbReference>